<evidence type="ECO:0000313" key="1">
    <source>
        <dbReference type="EMBL" id="MCG7504066.1"/>
    </source>
</evidence>
<gene>
    <name evidence="1" type="ORF">L4923_03445</name>
</gene>
<accession>A0ABS9QB62</accession>
<name>A0ABS9QB62_9HYPH</name>
<protein>
    <submittedName>
        <fullName evidence="1">Uncharacterized protein</fullName>
    </submittedName>
</protein>
<sequence length="247" mass="26750">MAGTAADLVRALSASLRVPFPTIEAYTSTLSRIGWWERPKRGRGARKKSDMDAAKLLLAILSTGPANLPNFLQYANMHVAPGQKHSKLVSILRREMDLADDAKFLDFAEGFIRLYRRGETDRVIWHSPMPEGFYGDDAIDVPGLEMRVKGPVPMGAFTFLLSHSVIDELTDGGEDSAAFLGPQKVEFVHEFLGMAEDAKAKGRATEMLSFGNAFHAVVTNASGVGFERFVGGSEFAAAAGALNEAAE</sequence>
<evidence type="ECO:0000313" key="2">
    <source>
        <dbReference type="Proteomes" id="UP001201701"/>
    </source>
</evidence>
<comment type="caution">
    <text evidence="1">The sequence shown here is derived from an EMBL/GenBank/DDBJ whole genome shotgun (WGS) entry which is preliminary data.</text>
</comment>
<keyword evidence="2" id="KW-1185">Reference proteome</keyword>
<organism evidence="1 2">
    <name type="scientific">Mesorhizobium retamae</name>
    <dbReference type="NCBI Taxonomy" id="2912854"/>
    <lineage>
        <taxon>Bacteria</taxon>
        <taxon>Pseudomonadati</taxon>
        <taxon>Pseudomonadota</taxon>
        <taxon>Alphaproteobacteria</taxon>
        <taxon>Hyphomicrobiales</taxon>
        <taxon>Phyllobacteriaceae</taxon>
        <taxon>Mesorhizobium</taxon>
    </lineage>
</organism>
<dbReference type="RefSeq" id="WP_239362083.1">
    <property type="nucleotide sequence ID" value="NZ_JAKREW010000002.1"/>
</dbReference>
<dbReference type="EMBL" id="JAKREW010000002">
    <property type="protein sequence ID" value="MCG7504066.1"/>
    <property type="molecule type" value="Genomic_DNA"/>
</dbReference>
<dbReference type="Proteomes" id="UP001201701">
    <property type="component" value="Unassembled WGS sequence"/>
</dbReference>
<proteinExistence type="predicted"/>
<reference evidence="1 2" key="1">
    <citation type="submission" date="2022-02" db="EMBL/GenBank/DDBJ databases">
        <title>Draft genome sequence of Mezorhizobium retamae strain IRAMC:0171 isolated from Retama raetam nodules.</title>
        <authorList>
            <person name="Bengaied R."/>
            <person name="Sbissi I."/>
            <person name="Huber K."/>
            <person name="Ghodbane F."/>
            <person name="Nouioui I."/>
            <person name="Tarhouni M."/>
            <person name="Gtari M."/>
        </authorList>
    </citation>
    <scope>NUCLEOTIDE SEQUENCE [LARGE SCALE GENOMIC DNA]</scope>
    <source>
        <strain evidence="1 2">IRAMC:0171</strain>
    </source>
</reference>